<evidence type="ECO:0000256" key="1">
    <source>
        <dbReference type="SAM" id="MobiDB-lite"/>
    </source>
</evidence>
<feature type="region of interest" description="Disordered" evidence="1">
    <location>
        <begin position="1"/>
        <end position="27"/>
    </location>
</feature>
<keyword evidence="3" id="KW-1185">Reference proteome</keyword>
<gene>
    <name evidence="2" type="ORF">DENOEST_3277</name>
</gene>
<name>A0A6S6Y0Y1_9PROT</name>
<organism evidence="2 3">
    <name type="scientific">Denitratisoma oestradiolicum</name>
    <dbReference type="NCBI Taxonomy" id="311182"/>
    <lineage>
        <taxon>Bacteria</taxon>
        <taxon>Pseudomonadati</taxon>
        <taxon>Pseudomonadota</taxon>
        <taxon>Betaproteobacteria</taxon>
        <taxon>Nitrosomonadales</taxon>
        <taxon>Sterolibacteriaceae</taxon>
        <taxon>Denitratisoma</taxon>
    </lineage>
</organism>
<dbReference type="KEGG" id="doe:DENOEST_3277"/>
<accession>A0A6S6Y0Y1</accession>
<protein>
    <submittedName>
        <fullName evidence="2">Uncharacterized protein</fullName>
    </submittedName>
</protein>
<reference evidence="2 3" key="1">
    <citation type="submission" date="2020-03" db="EMBL/GenBank/DDBJ databases">
        <authorList>
            <consortium name="Genoscope - CEA"/>
            <person name="William W."/>
        </authorList>
    </citation>
    <scope>NUCLEOTIDE SEQUENCE [LARGE SCALE GENOMIC DNA]</scope>
    <source>
        <strain evidence="3">DSM 16959</strain>
    </source>
</reference>
<evidence type="ECO:0000313" key="3">
    <source>
        <dbReference type="Proteomes" id="UP000515733"/>
    </source>
</evidence>
<dbReference type="EMBL" id="LR778301">
    <property type="protein sequence ID" value="CAB1370431.1"/>
    <property type="molecule type" value="Genomic_DNA"/>
</dbReference>
<proteinExistence type="predicted"/>
<sequence length="62" mass="6488">MANKCTPTYPPPPGGGGNQSPRPWGGDGGGYFDCTRVMACHHTLLPRPCGLTSLHKPRRAGG</sequence>
<dbReference type="Proteomes" id="UP000515733">
    <property type="component" value="Chromosome"/>
</dbReference>
<dbReference type="AlphaFoldDB" id="A0A6S6Y0Y1"/>
<evidence type="ECO:0000313" key="2">
    <source>
        <dbReference type="EMBL" id="CAB1370431.1"/>
    </source>
</evidence>